<dbReference type="EMBL" id="JBDIME010000035">
    <property type="protein sequence ID" value="MEN2792896.1"/>
    <property type="molecule type" value="Genomic_DNA"/>
</dbReference>
<dbReference type="Proteomes" id="UP001419910">
    <property type="component" value="Unassembled WGS sequence"/>
</dbReference>
<proteinExistence type="predicted"/>
<evidence type="ECO:0000313" key="1">
    <source>
        <dbReference type="EMBL" id="MEN2792896.1"/>
    </source>
</evidence>
<name>A0ABU9YAR5_9SPHN</name>
<sequence length="81" mass="9380">MRKDIDHLPRTQQDELARVTQILMDEFSIAISRATQPRNEIKNMPIQRHLIAHGIQQSQTGKSHCSWQSLRPTVYDIVAMV</sequence>
<protein>
    <submittedName>
        <fullName evidence="1">Uncharacterized protein</fullName>
    </submittedName>
</protein>
<accession>A0ABU9YAR5</accession>
<comment type="caution">
    <text evidence="1">The sequence shown here is derived from an EMBL/GenBank/DDBJ whole genome shotgun (WGS) entry which is preliminary data.</text>
</comment>
<reference evidence="1 2" key="1">
    <citation type="submission" date="2024-05" db="EMBL/GenBank/DDBJ databases">
        <authorList>
            <person name="Liu Q."/>
            <person name="Xin Y.-H."/>
        </authorList>
    </citation>
    <scope>NUCLEOTIDE SEQUENCE [LARGE SCALE GENOMIC DNA]</scope>
    <source>
        <strain evidence="1 2">CGMCC 1.10181</strain>
    </source>
</reference>
<organism evidence="1 2">
    <name type="scientific">Sphingomonas oligophenolica</name>
    <dbReference type="NCBI Taxonomy" id="301154"/>
    <lineage>
        <taxon>Bacteria</taxon>
        <taxon>Pseudomonadati</taxon>
        <taxon>Pseudomonadota</taxon>
        <taxon>Alphaproteobacteria</taxon>
        <taxon>Sphingomonadales</taxon>
        <taxon>Sphingomonadaceae</taxon>
        <taxon>Sphingomonas</taxon>
    </lineage>
</organism>
<evidence type="ECO:0000313" key="2">
    <source>
        <dbReference type="Proteomes" id="UP001419910"/>
    </source>
</evidence>
<dbReference type="RefSeq" id="WP_343889189.1">
    <property type="nucleotide sequence ID" value="NZ_BAAAEH010000017.1"/>
</dbReference>
<gene>
    <name evidence="1" type="ORF">ABC974_24930</name>
</gene>
<keyword evidence="2" id="KW-1185">Reference proteome</keyword>